<proteinExistence type="inferred from homology"/>
<evidence type="ECO:0000256" key="8">
    <source>
        <dbReference type="ARBA" id="ARBA00022989"/>
    </source>
</evidence>
<dbReference type="eggNOG" id="COG0810">
    <property type="taxonomic scope" value="Bacteria"/>
</dbReference>
<keyword evidence="5" id="KW-0997">Cell inner membrane</keyword>
<dbReference type="EMBL" id="AYLO01000069">
    <property type="protein sequence ID" value="ESS72087.1"/>
    <property type="molecule type" value="Genomic_DNA"/>
</dbReference>
<evidence type="ECO:0000256" key="4">
    <source>
        <dbReference type="ARBA" id="ARBA00022475"/>
    </source>
</evidence>
<feature type="compositionally biased region" description="Polar residues" evidence="10">
    <location>
        <begin position="163"/>
        <end position="194"/>
    </location>
</feature>
<evidence type="ECO:0000256" key="5">
    <source>
        <dbReference type="ARBA" id="ARBA00022519"/>
    </source>
</evidence>
<evidence type="ECO:0000256" key="1">
    <source>
        <dbReference type="ARBA" id="ARBA00004383"/>
    </source>
</evidence>
<dbReference type="SUPFAM" id="SSF74653">
    <property type="entry name" value="TolA/TonB C-terminal domain"/>
    <property type="match status" value="1"/>
</dbReference>
<dbReference type="Gene3D" id="3.30.1150.10">
    <property type="match status" value="1"/>
</dbReference>
<dbReference type="OrthoDB" id="1628901at2"/>
<dbReference type="GO" id="GO:0005886">
    <property type="term" value="C:plasma membrane"/>
    <property type="evidence" value="ECO:0007669"/>
    <property type="project" value="UniProtKB-SubCell"/>
</dbReference>
<evidence type="ECO:0000256" key="6">
    <source>
        <dbReference type="ARBA" id="ARBA00022692"/>
    </source>
</evidence>
<evidence type="ECO:0000256" key="3">
    <source>
        <dbReference type="ARBA" id="ARBA00022448"/>
    </source>
</evidence>
<dbReference type="GO" id="GO:0015031">
    <property type="term" value="P:protein transport"/>
    <property type="evidence" value="ECO:0007669"/>
    <property type="project" value="UniProtKB-KW"/>
</dbReference>
<dbReference type="InterPro" id="IPR051045">
    <property type="entry name" value="TonB-dependent_transducer"/>
</dbReference>
<keyword evidence="6" id="KW-0812">Transmembrane</keyword>
<evidence type="ECO:0000313" key="12">
    <source>
        <dbReference type="EMBL" id="ESS72087.1"/>
    </source>
</evidence>
<keyword evidence="8" id="KW-1133">Transmembrane helix</keyword>
<dbReference type="InterPro" id="IPR037682">
    <property type="entry name" value="TonB_C"/>
</dbReference>
<dbReference type="InterPro" id="IPR006260">
    <property type="entry name" value="TonB/TolA_C"/>
</dbReference>
<reference evidence="12 13" key="1">
    <citation type="journal article" date="2013" name="Genome Announc.">
        <title>Draft Genome Sequence of the Methanotrophic Gammaproteobacterium Methyloglobulus morosus DSM 22980 Strain KoM1.</title>
        <authorList>
            <person name="Poehlein A."/>
            <person name="Deutzmann J.S."/>
            <person name="Daniel R."/>
            <person name="Simeonova D.D."/>
        </authorList>
    </citation>
    <scope>NUCLEOTIDE SEQUENCE [LARGE SCALE GENOMIC DNA]</scope>
    <source>
        <strain evidence="12 13">KoM1</strain>
    </source>
</reference>
<evidence type="ECO:0000256" key="2">
    <source>
        <dbReference type="ARBA" id="ARBA00006555"/>
    </source>
</evidence>
<feature type="domain" description="TonB C-terminal" evidence="11">
    <location>
        <begin position="210"/>
        <end position="298"/>
    </location>
</feature>
<keyword evidence="9" id="KW-0472">Membrane</keyword>
<protein>
    <submittedName>
        <fullName evidence="12">Transcriptional regulator TonB family</fullName>
    </submittedName>
</protein>
<comment type="subcellular location">
    <subcellularLocation>
        <location evidence="1">Cell inner membrane</location>
        <topology evidence="1">Single-pass membrane protein</topology>
        <orientation evidence="1">Periplasmic side</orientation>
    </subcellularLocation>
</comment>
<keyword evidence="4" id="KW-1003">Cell membrane</keyword>
<evidence type="ECO:0000313" key="13">
    <source>
        <dbReference type="Proteomes" id="UP000017842"/>
    </source>
</evidence>
<organism evidence="12 13">
    <name type="scientific">Methyloglobulus morosus KoM1</name>
    <dbReference type="NCBI Taxonomy" id="1116472"/>
    <lineage>
        <taxon>Bacteria</taxon>
        <taxon>Pseudomonadati</taxon>
        <taxon>Pseudomonadota</taxon>
        <taxon>Gammaproteobacteria</taxon>
        <taxon>Methylococcales</taxon>
        <taxon>Methylococcaceae</taxon>
        <taxon>Methyloglobulus</taxon>
    </lineage>
</organism>
<evidence type="ECO:0000256" key="7">
    <source>
        <dbReference type="ARBA" id="ARBA00022927"/>
    </source>
</evidence>
<dbReference type="PROSITE" id="PS52015">
    <property type="entry name" value="TONB_CTD"/>
    <property type="match status" value="1"/>
</dbReference>
<dbReference type="RefSeq" id="WP_023494875.1">
    <property type="nucleotide sequence ID" value="NZ_AYLO01000069.1"/>
</dbReference>
<feature type="region of interest" description="Disordered" evidence="10">
    <location>
        <begin position="161"/>
        <end position="198"/>
    </location>
</feature>
<keyword evidence="3" id="KW-0813">Transport</keyword>
<dbReference type="Proteomes" id="UP000017842">
    <property type="component" value="Unassembled WGS sequence"/>
</dbReference>
<comment type="similarity">
    <text evidence="2">Belongs to the TonB family.</text>
</comment>
<evidence type="ECO:0000256" key="9">
    <source>
        <dbReference type="ARBA" id="ARBA00023136"/>
    </source>
</evidence>
<dbReference type="GO" id="GO:0055085">
    <property type="term" value="P:transmembrane transport"/>
    <property type="evidence" value="ECO:0007669"/>
    <property type="project" value="InterPro"/>
</dbReference>
<gene>
    <name evidence="12" type="ORF">MGMO_72c00080</name>
</gene>
<keyword evidence="13" id="KW-1185">Reference proteome</keyword>
<dbReference type="NCBIfam" id="TIGR01352">
    <property type="entry name" value="tonB_Cterm"/>
    <property type="match status" value="1"/>
</dbReference>
<evidence type="ECO:0000256" key="10">
    <source>
        <dbReference type="SAM" id="MobiDB-lite"/>
    </source>
</evidence>
<dbReference type="STRING" id="1116472.MGMO_72c00080"/>
<evidence type="ECO:0000259" key="11">
    <source>
        <dbReference type="PROSITE" id="PS52015"/>
    </source>
</evidence>
<dbReference type="PANTHER" id="PTHR33446:SF2">
    <property type="entry name" value="PROTEIN TONB"/>
    <property type="match status" value="1"/>
</dbReference>
<comment type="caution">
    <text evidence="12">The sequence shown here is derived from an EMBL/GenBank/DDBJ whole genome shotgun (WGS) entry which is preliminary data.</text>
</comment>
<keyword evidence="7" id="KW-0653">Protein transport</keyword>
<accession>V5C0V7</accession>
<dbReference type="Pfam" id="PF03544">
    <property type="entry name" value="TonB_C"/>
    <property type="match status" value="1"/>
</dbReference>
<dbReference type="AlphaFoldDB" id="V5C0V7"/>
<dbReference type="PANTHER" id="PTHR33446">
    <property type="entry name" value="PROTEIN TONB-RELATED"/>
    <property type="match status" value="1"/>
</dbReference>
<sequence>MNFEMNSSLLTPTALTASIALHGIAIIFLADAFFADQNQKISPIQPETAKIKTIEVSLKSEHSDQADITQGDFAIASKPVVQALPNFKKLEPDYPLKPIQPQKQATPHKKFFEQKNNKIAKNKVLNEIKTKPVEKPDVLHSKKSYQDNELYKKSIIPDHSAPLVTQTSSPTTDWRQPNSKSDNQFAANSHSGISKPQLIPAQLTNYSRGISTSLPPLMKSRQPDYPEEARWEERTGKTILKFKISDQGHVIEPQVSKSSGHRDLDLAAIKALQFWRFKATESQALNQWYQYSFRFELN</sequence>
<name>V5C0V7_9GAMM</name>